<name>A0A3M7RAT9_BRAPC</name>
<keyword evidence="1" id="KW-0812">Transmembrane</keyword>
<keyword evidence="3" id="KW-1185">Reference proteome</keyword>
<organism evidence="2 3">
    <name type="scientific">Brachionus plicatilis</name>
    <name type="common">Marine rotifer</name>
    <name type="synonym">Brachionus muelleri</name>
    <dbReference type="NCBI Taxonomy" id="10195"/>
    <lineage>
        <taxon>Eukaryota</taxon>
        <taxon>Metazoa</taxon>
        <taxon>Spiralia</taxon>
        <taxon>Gnathifera</taxon>
        <taxon>Rotifera</taxon>
        <taxon>Eurotatoria</taxon>
        <taxon>Monogononta</taxon>
        <taxon>Pseudotrocha</taxon>
        <taxon>Ploima</taxon>
        <taxon>Brachionidae</taxon>
        <taxon>Brachionus</taxon>
    </lineage>
</organism>
<keyword evidence="1" id="KW-1133">Transmembrane helix</keyword>
<feature type="transmembrane region" description="Helical" evidence="1">
    <location>
        <begin position="6"/>
        <end position="26"/>
    </location>
</feature>
<gene>
    <name evidence="2" type="ORF">BpHYR1_034255</name>
</gene>
<dbReference type="EMBL" id="REGN01003832">
    <property type="protein sequence ID" value="RNA20514.1"/>
    <property type="molecule type" value="Genomic_DNA"/>
</dbReference>
<evidence type="ECO:0000256" key="1">
    <source>
        <dbReference type="SAM" id="Phobius"/>
    </source>
</evidence>
<comment type="caution">
    <text evidence="2">The sequence shown here is derived from an EMBL/GenBank/DDBJ whole genome shotgun (WGS) entry which is preliminary data.</text>
</comment>
<evidence type="ECO:0000313" key="3">
    <source>
        <dbReference type="Proteomes" id="UP000276133"/>
    </source>
</evidence>
<dbReference type="Proteomes" id="UP000276133">
    <property type="component" value="Unassembled WGS sequence"/>
</dbReference>
<sequence>MKANAQYLIFSVIIIHLSFAPDFFWWNNGSVQKNKRYNKCNLYLKFVMPFPKMCPVFVHIGVQQKNVYGDYFKFNFSGEE</sequence>
<reference evidence="2 3" key="1">
    <citation type="journal article" date="2018" name="Sci. Rep.">
        <title>Genomic signatures of local adaptation to the degree of environmental predictability in rotifers.</title>
        <authorList>
            <person name="Franch-Gras L."/>
            <person name="Hahn C."/>
            <person name="Garcia-Roger E.M."/>
            <person name="Carmona M.J."/>
            <person name="Serra M."/>
            <person name="Gomez A."/>
        </authorList>
    </citation>
    <scope>NUCLEOTIDE SEQUENCE [LARGE SCALE GENOMIC DNA]</scope>
    <source>
        <strain evidence="2">HYR1</strain>
    </source>
</reference>
<keyword evidence="1" id="KW-0472">Membrane</keyword>
<protein>
    <submittedName>
        <fullName evidence="2">Uncharacterized protein</fullName>
    </submittedName>
</protein>
<dbReference type="AlphaFoldDB" id="A0A3M7RAT9"/>
<accession>A0A3M7RAT9</accession>
<proteinExistence type="predicted"/>
<evidence type="ECO:0000313" key="2">
    <source>
        <dbReference type="EMBL" id="RNA20514.1"/>
    </source>
</evidence>